<dbReference type="RefSeq" id="WP_253799607.1">
    <property type="nucleotide sequence ID" value="NZ_BAAAUB010000047.1"/>
</dbReference>
<accession>A0ABT1J0K0</accession>
<proteinExistence type="predicted"/>
<dbReference type="Proteomes" id="UP001206483">
    <property type="component" value="Unassembled WGS sequence"/>
</dbReference>
<dbReference type="EMBL" id="JAMZDX010000004">
    <property type="protein sequence ID" value="MCP2310955.1"/>
    <property type="molecule type" value="Genomic_DNA"/>
</dbReference>
<reference evidence="1 2" key="1">
    <citation type="submission" date="2022-06" db="EMBL/GenBank/DDBJ databases">
        <title>Sequencing the genomes of 1000 actinobacteria strains.</title>
        <authorList>
            <person name="Klenk H.-P."/>
        </authorList>
    </citation>
    <scope>NUCLEOTIDE SEQUENCE [LARGE SCALE GENOMIC DNA]</scope>
    <source>
        <strain evidence="1 2">DSM 41656</strain>
    </source>
</reference>
<protein>
    <submittedName>
        <fullName evidence="1">Uncharacterized protein</fullName>
    </submittedName>
</protein>
<keyword evidence="2" id="KW-1185">Reference proteome</keyword>
<gene>
    <name evidence="1" type="ORF">FHR36_004118</name>
</gene>
<evidence type="ECO:0000313" key="1">
    <source>
        <dbReference type="EMBL" id="MCP2310955.1"/>
    </source>
</evidence>
<sequence>MRLTTDGVTPVPRLVMVNNLGKDDGYFCELTSPLFLAPGDRILFDGMKMDVTVTRASGETFAPTGTWGVRCSYGHPRL</sequence>
<organism evidence="1 2">
    <name type="scientific">Kitasatospora paracochleata</name>
    <dbReference type="NCBI Taxonomy" id="58354"/>
    <lineage>
        <taxon>Bacteria</taxon>
        <taxon>Bacillati</taxon>
        <taxon>Actinomycetota</taxon>
        <taxon>Actinomycetes</taxon>
        <taxon>Kitasatosporales</taxon>
        <taxon>Streptomycetaceae</taxon>
        <taxon>Kitasatospora</taxon>
    </lineage>
</organism>
<name>A0ABT1J0K0_9ACTN</name>
<comment type="caution">
    <text evidence="1">The sequence shown here is derived from an EMBL/GenBank/DDBJ whole genome shotgun (WGS) entry which is preliminary data.</text>
</comment>
<evidence type="ECO:0000313" key="2">
    <source>
        <dbReference type="Proteomes" id="UP001206483"/>
    </source>
</evidence>